<dbReference type="AlphaFoldDB" id="A0A497XRE6"/>
<accession>A0A497XRE6</accession>
<comment type="caution">
    <text evidence="1">The sequence shown here is derived from an EMBL/GenBank/DDBJ whole genome shotgun (WGS) entry which is preliminary data.</text>
</comment>
<reference evidence="2 4" key="2">
    <citation type="submission" date="2019-03" db="EMBL/GenBank/DDBJ databases">
        <authorList>
            <person name="He R.-H."/>
        </authorList>
    </citation>
    <scope>NUCLEOTIDE SEQUENCE [LARGE SCALE GENOMIC DNA]</scope>
    <source>
        <strain evidence="2 4">DSM 19624</strain>
    </source>
</reference>
<evidence type="ECO:0000313" key="4">
    <source>
        <dbReference type="Proteomes" id="UP000297429"/>
    </source>
</evidence>
<keyword evidence="4" id="KW-1185">Reference proteome</keyword>
<evidence type="ECO:0000313" key="2">
    <source>
        <dbReference type="EMBL" id="TFB29747.1"/>
    </source>
</evidence>
<dbReference type="OrthoDB" id="9153660at2"/>
<organism evidence="1 3">
    <name type="scientific">Pedobacter alluvionis</name>
    <dbReference type="NCBI Taxonomy" id="475253"/>
    <lineage>
        <taxon>Bacteria</taxon>
        <taxon>Pseudomonadati</taxon>
        <taxon>Bacteroidota</taxon>
        <taxon>Sphingobacteriia</taxon>
        <taxon>Sphingobacteriales</taxon>
        <taxon>Sphingobacteriaceae</taxon>
        <taxon>Pedobacter</taxon>
    </lineage>
</organism>
<sequence length="228" mass="25203">MDGIIAPGRHSSHATRNETEAGTLLTRAENVPIWAGQSFTAMRMINLAEWVGGSTAEKTALAWAIFAFWRKDYDHTSEYAYHTLHEVMDIAHNFGVQYNIRNRGAGLTAHRLSLAATGQTPTQEADKLKDYIDQLRDYYNTRHGVYTNNIKGWFSGIYDPLTPDENQLDSTVSALVRADVTTFNTHINQAKAGVNADVNLDQAAGLANDIKNGILRLNTLLTAKNVPA</sequence>
<name>A0A497XRE6_9SPHI</name>
<protein>
    <submittedName>
        <fullName evidence="1">Uncharacterized protein</fullName>
    </submittedName>
</protein>
<dbReference type="EMBL" id="SOPX01000003">
    <property type="protein sequence ID" value="TFB29747.1"/>
    <property type="molecule type" value="Genomic_DNA"/>
</dbReference>
<proteinExistence type="predicted"/>
<reference evidence="1 3" key="1">
    <citation type="submission" date="2018-10" db="EMBL/GenBank/DDBJ databases">
        <title>Genomic Encyclopedia of Archaeal and Bacterial Type Strains, Phase II (KMG-II): from individual species to whole genera.</title>
        <authorList>
            <person name="Goeker M."/>
        </authorList>
    </citation>
    <scope>NUCLEOTIDE SEQUENCE [LARGE SCALE GENOMIC DNA]</scope>
    <source>
        <strain evidence="1 3">DSM 19624</strain>
    </source>
</reference>
<dbReference type="Proteomes" id="UP000297429">
    <property type="component" value="Unassembled WGS sequence"/>
</dbReference>
<dbReference type="Proteomes" id="UP000273898">
    <property type="component" value="Unassembled WGS sequence"/>
</dbReference>
<evidence type="ECO:0000313" key="3">
    <source>
        <dbReference type="Proteomes" id="UP000273898"/>
    </source>
</evidence>
<evidence type="ECO:0000313" key="1">
    <source>
        <dbReference type="EMBL" id="RLJ69201.1"/>
    </source>
</evidence>
<dbReference type="RefSeq" id="WP_121288088.1">
    <property type="nucleotide sequence ID" value="NZ_RCCK01000018.1"/>
</dbReference>
<gene>
    <name evidence="1" type="ORF">BCL90_5296</name>
    <name evidence="2" type="ORF">E3V97_16255</name>
</gene>
<dbReference type="EMBL" id="RCCK01000018">
    <property type="protein sequence ID" value="RLJ69201.1"/>
    <property type="molecule type" value="Genomic_DNA"/>
</dbReference>